<gene>
    <name evidence="1" type="ORF">FIV42_06875</name>
</gene>
<protein>
    <submittedName>
        <fullName evidence="1">NADH-quinone oxidoreductase subunit C</fullName>
    </submittedName>
</protein>
<name>A0A4Y6PRQ1_PERCE</name>
<organism evidence="1 2">
    <name type="scientific">Persicimonas caeni</name>
    <dbReference type="NCBI Taxonomy" id="2292766"/>
    <lineage>
        <taxon>Bacteria</taxon>
        <taxon>Deltaproteobacteria</taxon>
        <taxon>Bradymonadales</taxon>
        <taxon>Bradymonadaceae</taxon>
        <taxon>Persicimonas</taxon>
    </lineage>
</organism>
<dbReference type="RefSeq" id="WP_141196957.1">
    <property type="nucleotide sequence ID" value="NZ_CP041186.1"/>
</dbReference>
<sequence>MRTVICRFADETDFFRHLRAGKQAWGEANFSLLGAYDLGEDEEVEVVALVSSVRERCRLRVRVADRRTVGLDSADIARGTARRFCYRCEVCAEDEPWLDMFVKKLRTLRRVQPERHAS</sequence>
<accession>A0A5B8Y6K4</accession>
<reference evidence="1 2" key="1">
    <citation type="submission" date="2019-06" db="EMBL/GenBank/DDBJ databases">
        <title>Persicimonas caeni gen. nov., sp. nov., a predatory bacterium isolated from solar saltern.</title>
        <authorList>
            <person name="Wang S."/>
        </authorList>
    </citation>
    <scope>NUCLEOTIDE SEQUENCE [LARGE SCALE GENOMIC DNA]</scope>
    <source>
        <strain evidence="1 2">YN101</strain>
    </source>
</reference>
<evidence type="ECO:0000313" key="2">
    <source>
        <dbReference type="Proteomes" id="UP000315995"/>
    </source>
</evidence>
<dbReference type="AlphaFoldDB" id="A0A4Y6PRQ1"/>
<dbReference type="EMBL" id="CP041186">
    <property type="protein sequence ID" value="QDG50465.1"/>
    <property type="molecule type" value="Genomic_DNA"/>
</dbReference>
<evidence type="ECO:0000313" key="1">
    <source>
        <dbReference type="EMBL" id="QDG50465.1"/>
    </source>
</evidence>
<proteinExistence type="predicted"/>
<dbReference type="Proteomes" id="UP000315995">
    <property type="component" value="Chromosome"/>
</dbReference>
<keyword evidence="2" id="KW-1185">Reference proteome</keyword>
<accession>A0A4Y6PRQ1</accession>